<evidence type="ECO:0000313" key="4">
    <source>
        <dbReference type="Proteomes" id="UP000002524"/>
    </source>
</evidence>
<dbReference type="PATRIC" id="fig|243230.17.peg.298"/>
<accession>Q9RY19</accession>
<evidence type="ECO:0000256" key="1">
    <source>
        <dbReference type="ARBA" id="ARBA00022801"/>
    </source>
</evidence>
<dbReference type="HOGENOM" id="CLU_012494_4_0_0"/>
<sequence length="296" mass="31592">MADAPQWKGGYARRVLPAASEHSHWPPPDLELLTDVPFSTHGLALDVLRPRARATEPVPAILHFHGGGWVKFGKWPVANTFLARAGFVTVSADYRLAPGATFPAQLHDVKTAVRFVRAHAAELGIDPQRIGAWGVSAGAHLAALLGTVSGEEGPDGGWSSGGWPGESSAVQAVGSVCGPLDFFDPAWNFGPEPFELLGGPFHERLALARAASPLEHVTPDAPPFCLLHGIADDEVPVSQSRRMHAALQLMEGRAAGVLSELTELDGGHYINDTHQAEVEARLLAFFQRTLSFSPCC</sequence>
<dbReference type="GeneID" id="69516363"/>
<name>Q9RY19_DEIRA</name>
<reference evidence="3 4" key="1">
    <citation type="journal article" date="1999" name="Science">
        <title>Genome sequence of the radioresistant bacterium Deinococcus radiodurans R1.</title>
        <authorList>
            <person name="White O."/>
            <person name="Eisen J.A."/>
            <person name="Heidelberg J.F."/>
            <person name="Hickey E.K."/>
            <person name="Peterson J.D."/>
            <person name="Dodson R.J."/>
            <person name="Haft D.H."/>
            <person name="Gwinn M.L."/>
            <person name="Nelson W.C."/>
            <person name="Richardson D.L."/>
            <person name="Moffat K.S."/>
            <person name="Qin H."/>
            <person name="Jiang L."/>
            <person name="Pamphile W."/>
            <person name="Crosby M."/>
            <person name="Shen M."/>
            <person name="Vamathevan J.J."/>
            <person name="Lam P."/>
            <person name="McDonald L."/>
            <person name="Utterback T."/>
            <person name="Zalewski C."/>
            <person name="Makarova K.S."/>
            <person name="Aravind L."/>
            <person name="Daly M.J."/>
            <person name="Minton K.W."/>
            <person name="Fleischmann R.D."/>
            <person name="Ketchum K.A."/>
            <person name="Nelson K.E."/>
            <person name="Salzberg S."/>
            <person name="Smith H.O."/>
            <person name="Venter J.C."/>
            <person name="Fraser C.M."/>
        </authorList>
    </citation>
    <scope>NUCLEOTIDE SEQUENCE [LARGE SCALE GENOMIC DNA]</scope>
    <source>
        <strain evidence="4">ATCC 13939 / DSM 20539 / JCM 16871 / LMG 4051 / NBRC 15346 / NCIMB 9279 / R1 / VKM B-1422</strain>
    </source>
</reference>
<dbReference type="Gene3D" id="3.40.50.1820">
    <property type="entry name" value="alpha/beta hydrolase"/>
    <property type="match status" value="1"/>
</dbReference>
<feature type="domain" description="BD-FAE-like" evidence="2">
    <location>
        <begin position="45"/>
        <end position="247"/>
    </location>
</feature>
<keyword evidence="4" id="KW-1185">Reference proteome</keyword>
<evidence type="ECO:0000313" key="3">
    <source>
        <dbReference type="EMBL" id="AAF09724.1"/>
    </source>
</evidence>
<dbReference type="KEGG" id="dra:DR_0133"/>
<dbReference type="EnsemblBacteria" id="AAF09724">
    <property type="protein sequence ID" value="AAF09724"/>
    <property type="gene ID" value="DR_0133"/>
</dbReference>
<dbReference type="PIR" id="B75555">
    <property type="entry name" value="B75555"/>
</dbReference>
<dbReference type="Pfam" id="PF20434">
    <property type="entry name" value="BD-FAE"/>
    <property type="match status" value="1"/>
</dbReference>
<dbReference type="PaxDb" id="243230-DR_0133"/>
<dbReference type="OrthoDB" id="179999at2"/>
<dbReference type="SUPFAM" id="SSF53474">
    <property type="entry name" value="alpha/beta-Hydrolases"/>
    <property type="match status" value="1"/>
</dbReference>
<proteinExistence type="predicted"/>
<gene>
    <name evidence="3" type="ordered locus">DR_0133</name>
</gene>
<dbReference type="InterPro" id="IPR029058">
    <property type="entry name" value="AB_hydrolase_fold"/>
</dbReference>
<dbReference type="eggNOG" id="COG0657">
    <property type="taxonomic scope" value="Bacteria"/>
</dbReference>
<organism evidence="3 4">
    <name type="scientific">Deinococcus radiodurans (strain ATCC 13939 / DSM 20539 / JCM 16871 / CCUG 27074 / LMG 4051 / NBRC 15346 / NCIMB 9279 / VKM B-1422 / R1)</name>
    <dbReference type="NCBI Taxonomy" id="243230"/>
    <lineage>
        <taxon>Bacteria</taxon>
        <taxon>Thermotogati</taxon>
        <taxon>Deinococcota</taxon>
        <taxon>Deinococci</taxon>
        <taxon>Deinococcales</taxon>
        <taxon>Deinococcaceae</taxon>
        <taxon>Deinococcus</taxon>
    </lineage>
</organism>
<keyword evidence="1" id="KW-0378">Hydrolase</keyword>
<dbReference type="GO" id="GO:0016787">
    <property type="term" value="F:hydrolase activity"/>
    <property type="evidence" value="ECO:0007669"/>
    <property type="project" value="UniProtKB-KW"/>
</dbReference>
<dbReference type="RefSeq" id="WP_010886781.1">
    <property type="nucleotide sequence ID" value="NC_001263.1"/>
</dbReference>
<dbReference type="PANTHER" id="PTHR48081:SF13">
    <property type="entry name" value="ALPHA_BETA HYDROLASE"/>
    <property type="match status" value="1"/>
</dbReference>
<dbReference type="ESTHER" id="deira-lipest">
    <property type="family name" value="BD-FAE"/>
</dbReference>
<dbReference type="STRING" id="243230.DR_0133"/>
<dbReference type="EMBL" id="AE000513">
    <property type="protein sequence ID" value="AAF09724.1"/>
    <property type="molecule type" value="Genomic_DNA"/>
</dbReference>
<dbReference type="AlphaFoldDB" id="Q9RY19"/>
<evidence type="ECO:0000259" key="2">
    <source>
        <dbReference type="Pfam" id="PF20434"/>
    </source>
</evidence>
<protein>
    <submittedName>
        <fullName evidence="3">Lipase/esterase, putative</fullName>
    </submittedName>
</protein>
<dbReference type="PANTHER" id="PTHR48081">
    <property type="entry name" value="AB HYDROLASE SUPERFAMILY PROTEIN C4A8.06C"/>
    <property type="match status" value="1"/>
</dbReference>
<dbReference type="InterPro" id="IPR050300">
    <property type="entry name" value="GDXG_lipolytic_enzyme"/>
</dbReference>
<dbReference type="InParanoid" id="Q9RY19"/>
<dbReference type="InterPro" id="IPR049492">
    <property type="entry name" value="BD-FAE-like_dom"/>
</dbReference>
<dbReference type="Proteomes" id="UP000002524">
    <property type="component" value="Chromosome 1"/>
</dbReference>